<sequence>MMKCSALLANMVRTSSPMLAMNVSRGLDADTKSNMLPTYEGRERLYGTHCIESVLSTMLKHPSSPMMMASAGASRGGGYCYHHPMRREGGKPHLYVWNRKEGLHRKHETEDSALPTKEEDVTMSSSSSSNNNVAKLEALGKRLNIPITAVPRSTLVQLCGDRRHQNVVLEVGSYEPKKITQFPPTLLLPHNSRAASSNSPTQQQLVLFLDHIIDPMNLGNILRSSYFFGVRHIILSSDCCRCTPTVARASVGVLETLNVSQLAHGVTASSFLADARKRADEVGGGLELLAATAAPTTSAKLNGSPSTSTTVTRVLILGNEDAGLSPQVIEQCTHSIHIPVLGDPEAAVRGLSLNVNSACAVLLSHLAHGNPLTSRLKS</sequence>
<evidence type="ECO:0000256" key="4">
    <source>
        <dbReference type="ARBA" id="ARBA00022946"/>
    </source>
</evidence>
<dbReference type="EMBL" id="CYKH01000005">
    <property type="protein sequence ID" value="CUE56509.1"/>
    <property type="molecule type" value="Genomic_DNA"/>
</dbReference>
<evidence type="ECO:0000256" key="6">
    <source>
        <dbReference type="ARBA" id="ARBA00034881"/>
    </source>
</evidence>
<dbReference type="GO" id="GO:0016435">
    <property type="term" value="F:rRNA (guanine) methyltransferase activity"/>
    <property type="evidence" value="ECO:0007669"/>
    <property type="project" value="TreeGrafter"/>
</dbReference>
<dbReference type="GO" id="GO:0005739">
    <property type="term" value="C:mitochondrion"/>
    <property type="evidence" value="ECO:0007669"/>
    <property type="project" value="UniProtKB-SubCell"/>
</dbReference>
<keyword evidence="11" id="KW-1185">Reference proteome</keyword>
<evidence type="ECO:0000256" key="1">
    <source>
        <dbReference type="ARBA" id="ARBA00004173"/>
    </source>
</evidence>
<feature type="domain" description="tRNA/rRNA methyltransferase SpoU type" evidence="8">
    <location>
        <begin position="205"/>
        <end position="363"/>
    </location>
</feature>
<keyword evidence="3" id="KW-0808">Transferase</keyword>
<dbReference type="Gene3D" id="3.30.1330.30">
    <property type="match status" value="1"/>
</dbReference>
<evidence type="ECO:0000256" key="2">
    <source>
        <dbReference type="ARBA" id="ARBA00022603"/>
    </source>
</evidence>
<feature type="domain" description="RNA 2-O ribose methyltransferase substrate binding" evidence="9">
    <location>
        <begin position="128"/>
        <end position="176"/>
    </location>
</feature>
<keyword evidence="5" id="KW-0496">Mitochondrion</keyword>
<dbReference type="Gene3D" id="3.40.1280.10">
    <property type="match status" value="1"/>
</dbReference>
<dbReference type="InterPro" id="IPR013123">
    <property type="entry name" value="SpoU_subst-bd"/>
</dbReference>
<dbReference type="OrthoDB" id="270651at2759"/>
<dbReference type="PANTHER" id="PTHR46103:SF1">
    <property type="entry name" value="RRNA METHYLTRANSFERASE 1, MITOCHONDRIAL"/>
    <property type="match status" value="1"/>
</dbReference>
<dbReference type="PANTHER" id="PTHR46103">
    <property type="entry name" value="RRNA METHYLTRANSFERASE 1, MITOCHONDRIAL"/>
    <property type="match status" value="1"/>
</dbReference>
<evidence type="ECO:0000259" key="9">
    <source>
        <dbReference type="Pfam" id="PF08032"/>
    </source>
</evidence>
<dbReference type="InterPro" id="IPR001537">
    <property type="entry name" value="SpoU_MeTrfase"/>
</dbReference>
<protein>
    <recommendedName>
        <fullName evidence="6">rRNA methyltransferase 1, mitochondrial</fullName>
    </recommendedName>
</protein>
<dbReference type="Pfam" id="PF00588">
    <property type="entry name" value="SpoU_methylase"/>
    <property type="match status" value="1"/>
</dbReference>
<dbReference type="AlphaFoldDB" id="A0A0S4IH50"/>
<dbReference type="SUPFAM" id="SSF75217">
    <property type="entry name" value="alpha/beta knot"/>
    <property type="match status" value="1"/>
</dbReference>
<organism evidence="10 11">
    <name type="scientific">Bodo saltans</name>
    <name type="common">Flagellated protozoan</name>
    <dbReference type="NCBI Taxonomy" id="75058"/>
    <lineage>
        <taxon>Eukaryota</taxon>
        <taxon>Discoba</taxon>
        <taxon>Euglenozoa</taxon>
        <taxon>Kinetoplastea</taxon>
        <taxon>Metakinetoplastina</taxon>
        <taxon>Eubodonida</taxon>
        <taxon>Bodonidae</taxon>
        <taxon>Bodo</taxon>
    </lineage>
</organism>
<dbReference type="InterPro" id="IPR029064">
    <property type="entry name" value="Ribosomal_eL30-like_sf"/>
</dbReference>
<accession>A0A0S4IH50</accession>
<dbReference type="InterPro" id="IPR029028">
    <property type="entry name" value="Alpha/beta_knot_MTases"/>
</dbReference>
<dbReference type="SUPFAM" id="SSF55315">
    <property type="entry name" value="L30e-like"/>
    <property type="match status" value="1"/>
</dbReference>
<evidence type="ECO:0000313" key="11">
    <source>
        <dbReference type="Proteomes" id="UP000051952"/>
    </source>
</evidence>
<dbReference type="InterPro" id="IPR047182">
    <property type="entry name" value="MRM1"/>
</dbReference>
<evidence type="ECO:0000259" key="8">
    <source>
        <dbReference type="Pfam" id="PF00588"/>
    </source>
</evidence>
<dbReference type="VEuPathDB" id="TriTrypDB:BSAL_49085"/>
<keyword evidence="2 10" id="KW-0489">Methyltransferase</keyword>
<name>A0A0S4IH50_BODSA</name>
<dbReference type="GO" id="GO:0003723">
    <property type="term" value="F:RNA binding"/>
    <property type="evidence" value="ECO:0007669"/>
    <property type="project" value="InterPro"/>
</dbReference>
<comment type="subcellular location">
    <subcellularLocation>
        <location evidence="1">Mitochondrion</location>
    </subcellularLocation>
</comment>
<dbReference type="Proteomes" id="UP000051952">
    <property type="component" value="Unassembled WGS sequence"/>
</dbReference>
<evidence type="ECO:0000256" key="5">
    <source>
        <dbReference type="ARBA" id="ARBA00023128"/>
    </source>
</evidence>
<proteinExistence type="predicted"/>
<gene>
    <name evidence="10" type="ORF">BSAL_49085</name>
</gene>
<evidence type="ECO:0000256" key="7">
    <source>
        <dbReference type="SAM" id="MobiDB-lite"/>
    </source>
</evidence>
<evidence type="ECO:0000313" key="10">
    <source>
        <dbReference type="EMBL" id="CUE56509.1"/>
    </source>
</evidence>
<reference evidence="11" key="1">
    <citation type="submission" date="2015-09" db="EMBL/GenBank/DDBJ databases">
        <authorList>
            <consortium name="Pathogen Informatics"/>
        </authorList>
    </citation>
    <scope>NUCLEOTIDE SEQUENCE [LARGE SCALE GENOMIC DNA]</scope>
    <source>
        <strain evidence="11">Lake Konstanz</strain>
    </source>
</reference>
<keyword evidence="4" id="KW-0809">Transit peptide</keyword>
<evidence type="ECO:0000256" key="3">
    <source>
        <dbReference type="ARBA" id="ARBA00022679"/>
    </source>
</evidence>
<dbReference type="InterPro" id="IPR029026">
    <property type="entry name" value="tRNA_m1G_MTases_N"/>
</dbReference>
<feature type="region of interest" description="Disordered" evidence="7">
    <location>
        <begin position="105"/>
        <end position="131"/>
    </location>
</feature>
<dbReference type="Pfam" id="PF08032">
    <property type="entry name" value="SpoU_sub_bind"/>
    <property type="match status" value="1"/>
</dbReference>